<name>A0AA45WKC8_9AQUI</name>
<sequence>MKEDIRWKQRFENFKKAFNQLKNAINQYKSVGLNELEKQGLIQSFEYTFELGWNLLRDYLIYQGITDIRGSRDAIKTAFKYGLIQDGENWIKMITARNLTSHTYNENIIEELIEDIVNIYFKLFEDLLERFSYLYNAND</sequence>
<reference evidence="1" key="1">
    <citation type="submission" date="2017-05" db="EMBL/GenBank/DDBJ databases">
        <authorList>
            <person name="Varghese N."/>
            <person name="Submissions S."/>
        </authorList>
    </citation>
    <scope>NUCLEOTIDE SEQUENCE</scope>
    <source>
        <strain evidence="1">DSM 18763</strain>
    </source>
</reference>
<dbReference type="AlphaFoldDB" id="A0AA45WKC8"/>
<protein>
    <submittedName>
        <fullName evidence="1">Nucleotidyltransferase substrate binding protein, HI0074 family</fullName>
    </submittedName>
</protein>
<evidence type="ECO:0000313" key="2">
    <source>
        <dbReference type="Proteomes" id="UP001157947"/>
    </source>
</evidence>
<organism evidence="1 2">
    <name type="scientific">Venenivibrio stagnispumantis</name>
    <dbReference type="NCBI Taxonomy" id="407998"/>
    <lineage>
        <taxon>Bacteria</taxon>
        <taxon>Pseudomonadati</taxon>
        <taxon>Aquificota</taxon>
        <taxon>Aquificia</taxon>
        <taxon>Aquificales</taxon>
        <taxon>Hydrogenothermaceae</taxon>
        <taxon>Venenivibrio</taxon>
    </lineage>
</organism>
<dbReference type="NCBIfam" id="TIGR01987">
    <property type="entry name" value="HI0074"/>
    <property type="match status" value="1"/>
</dbReference>
<dbReference type="EMBL" id="FXTX01000004">
    <property type="protein sequence ID" value="SMP06235.1"/>
    <property type="molecule type" value="Genomic_DNA"/>
</dbReference>
<dbReference type="Pfam" id="PF08780">
    <property type="entry name" value="NTase_sub_bind"/>
    <property type="match status" value="1"/>
</dbReference>
<gene>
    <name evidence="1" type="ORF">SAMN06264868_10441</name>
</gene>
<dbReference type="InterPro" id="IPR010235">
    <property type="entry name" value="HepT"/>
</dbReference>
<accession>A0AA45WKC8</accession>
<dbReference type="Proteomes" id="UP001157947">
    <property type="component" value="Unassembled WGS sequence"/>
</dbReference>
<evidence type="ECO:0000313" key="1">
    <source>
        <dbReference type="EMBL" id="SMP06235.1"/>
    </source>
</evidence>
<dbReference type="Gene3D" id="1.20.120.330">
    <property type="entry name" value="Nucleotidyltransferases domain 2"/>
    <property type="match status" value="1"/>
</dbReference>
<dbReference type="SUPFAM" id="SSF81593">
    <property type="entry name" value="Nucleotidyltransferase substrate binding subunit/domain"/>
    <property type="match status" value="1"/>
</dbReference>
<keyword evidence="2" id="KW-1185">Reference proteome</keyword>
<dbReference type="RefSeq" id="WP_265134506.1">
    <property type="nucleotide sequence ID" value="NZ_FXTX01000004.1"/>
</dbReference>
<proteinExistence type="predicted"/>
<comment type="caution">
    <text evidence="1">The sequence shown here is derived from an EMBL/GenBank/DDBJ whole genome shotgun (WGS) entry which is preliminary data.</text>
</comment>